<proteinExistence type="predicted"/>
<keyword evidence="4" id="KW-1185">Reference proteome</keyword>
<feature type="region of interest" description="Disordered" evidence="1">
    <location>
        <begin position="46"/>
        <end position="67"/>
    </location>
</feature>
<gene>
    <name evidence="3" type="ORF">NSK11_contig00021-0015</name>
</gene>
<dbReference type="AlphaFoldDB" id="A0ABC9YQ94"/>
<keyword evidence="2" id="KW-0812">Transmembrane</keyword>
<keyword evidence="2" id="KW-0472">Membrane</keyword>
<accession>A0ABC9YQ94</accession>
<sequence length="116" mass="11544">MVDPSSETGVSASVAVLVIGSGGAASAGAGVTAIVNVVTREQLAAASSAARVPNPSSKTDLRSRGARPECMIAEKRPHVSGFDKIGSGVLVAQGTCVPIDAPTSKVVTCQRVTAAR</sequence>
<keyword evidence="2" id="KW-1133">Transmembrane helix</keyword>
<reference evidence="3 4" key="2">
    <citation type="journal article" date="2016" name="Genome Announc.">
        <title>Draft Genome Sequence of Erythromycin- and Oxytetracycline-Sensitive Nocardia seriolae Strain U-1 (NBRC 110359).</title>
        <authorList>
            <person name="Imajoh M."/>
            <person name="Sukeda M."/>
            <person name="Shimizu M."/>
            <person name="Yamane J."/>
            <person name="Ohnishi K."/>
            <person name="Oshima S."/>
        </authorList>
    </citation>
    <scope>NUCLEOTIDE SEQUENCE [LARGE SCALE GENOMIC DNA]</scope>
    <source>
        <strain evidence="3 4">U-1</strain>
    </source>
</reference>
<organism evidence="3 4">
    <name type="scientific">Nocardia seriolae</name>
    <dbReference type="NCBI Taxonomy" id="37332"/>
    <lineage>
        <taxon>Bacteria</taxon>
        <taxon>Bacillati</taxon>
        <taxon>Actinomycetota</taxon>
        <taxon>Actinomycetes</taxon>
        <taxon>Mycobacteriales</taxon>
        <taxon>Nocardiaceae</taxon>
        <taxon>Nocardia</taxon>
    </lineage>
</organism>
<evidence type="ECO:0000256" key="1">
    <source>
        <dbReference type="SAM" id="MobiDB-lite"/>
    </source>
</evidence>
<protein>
    <submittedName>
        <fullName evidence="3">Uncharacterized protein</fullName>
    </submittedName>
</protein>
<feature type="transmembrane region" description="Helical" evidence="2">
    <location>
        <begin position="12"/>
        <end position="38"/>
    </location>
</feature>
<reference evidence="4" key="1">
    <citation type="submission" date="2015-07" db="EMBL/GenBank/DDBJ databases">
        <title>Nocardia seriolae U-1 whole genome shotgun sequence.</title>
        <authorList>
            <person name="Imajoh M."/>
            <person name="Fukumoto Y."/>
            <person name="Sukeda M."/>
            <person name="Yamane J."/>
            <person name="Yamasaki K."/>
            <person name="Shimizu M."/>
            <person name="Ohnishi K."/>
            <person name="Oshima S."/>
        </authorList>
    </citation>
    <scope>NUCLEOTIDE SEQUENCE [LARGE SCALE GENOMIC DNA]</scope>
    <source>
        <strain evidence="4">U-1</strain>
    </source>
</reference>
<evidence type="ECO:0000256" key="2">
    <source>
        <dbReference type="SAM" id="Phobius"/>
    </source>
</evidence>
<evidence type="ECO:0000313" key="4">
    <source>
        <dbReference type="Proteomes" id="UP000037179"/>
    </source>
</evidence>
<dbReference type="Proteomes" id="UP000037179">
    <property type="component" value="Unassembled WGS sequence"/>
</dbReference>
<dbReference type="EMBL" id="BBYQ01000021">
    <property type="protein sequence ID" value="GAP27592.1"/>
    <property type="molecule type" value="Genomic_DNA"/>
</dbReference>
<name>A0ABC9YQ94_9NOCA</name>
<comment type="caution">
    <text evidence="3">The sequence shown here is derived from an EMBL/GenBank/DDBJ whole genome shotgun (WGS) entry which is preliminary data.</text>
</comment>
<evidence type="ECO:0000313" key="3">
    <source>
        <dbReference type="EMBL" id="GAP27592.1"/>
    </source>
</evidence>